<dbReference type="Gene3D" id="3.90.1530.30">
    <property type="match status" value="1"/>
</dbReference>
<accession>A0A1T4RQZ6</accession>
<dbReference type="InterPro" id="IPR004437">
    <property type="entry name" value="ParB/RepB/Spo0J"/>
</dbReference>
<dbReference type="InterPro" id="IPR057240">
    <property type="entry name" value="ParB_dimer_C"/>
</dbReference>
<dbReference type="EMBL" id="FUXM01000034">
    <property type="protein sequence ID" value="SKA18188.1"/>
    <property type="molecule type" value="Genomic_DNA"/>
</dbReference>
<dbReference type="Pfam" id="PF23552">
    <property type="entry name" value="ParB_C"/>
    <property type="match status" value="1"/>
</dbReference>
<dbReference type="InterPro" id="IPR050336">
    <property type="entry name" value="Chromosome_partition/occlusion"/>
</dbReference>
<dbReference type="CDD" id="cd16393">
    <property type="entry name" value="SPO0J_N"/>
    <property type="match status" value="1"/>
</dbReference>
<dbReference type="GO" id="GO:0007059">
    <property type="term" value="P:chromosome segregation"/>
    <property type="evidence" value="ECO:0007669"/>
    <property type="project" value="UniProtKB-KW"/>
</dbReference>
<organism evidence="6 7">
    <name type="scientific">Carboxydocella sporoproducens DSM 16521</name>
    <dbReference type="NCBI Taxonomy" id="1121270"/>
    <lineage>
        <taxon>Bacteria</taxon>
        <taxon>Bacillati</taxon>
        <taxon>Bacillota</taxon>
        <taxon>Clostridia</taxon>
        <taxon>Eubacteriales</taxon>
        <taxon>Clostridiales Family XVI. Incertae Sedis</taxon>
        <taxon>Carboxydocella</taxon>
    </lineage>
</organism>
<dbReference type="Pfam" id="PF02195">
    <property type="entry name" value="ParB_N"/>
    <property type="match status" value="1"/>
</dbReference>
<dbReference type="Gene3D" id="1.10.10.2830">
    <property type="match status" value="1"/>
</dbReference>
<evidence type="ECO:0000313" key="7">
    <source>
        <dbReference type="Proteomes" id="UP000189933"/>
    </source>
</evidence>
<evidence type="ECO:0000256" key="1">
    <source>
        <dbReference type="ARBA" id="ARBA00004453"/>
    </source>
</evidence>
<evidence type="ECO:0000313" key="6">
    <source>
        <dbReference type="EMBL" id="SKA18188.1"/>
    </source>
</evidence>
<comment type="similarity">
    <text evidence="2">Belongs to the ParB family.</text>
</comment>
<keyword evidence="4" id="KW-0238">DNA-binding</keyword>
<dbReference type="SMART" id="SM00470">
    <property type="entry name" value="ParB"/>
    <property type="match status" value="1"/>
</dbReference>
<dbReference type="PANTHER" id="PTHR33375">
    <property type="entry name" value="CHROMOSOME-PARTITIONING PROTEIN PARB-RELATED"/>
    <property type="match status" value="1"/>
</dbReference>
<dbReference type="Pfam" id="PF17762">
    <property type="entry name" value="HTH_ParB"/>
    <property type="match status" value="1"/>
</dbReference>
<dbReference type="NCBIfam" id="TIGR00180">
    <property type="entry name" value="parB_part"/>
    <property type="match status" value="1"/>
</dbReference>
<dbReference type="SUPFAM" id="SSF110849">
    <property type="entry name" value="ParB/Sulfiredoxin"/>
    <property type="match status" value="1"/>
</dbReference>
<dbReference type="GO" id="GO:0003677">
    <property type="term" value="F:DNA binding"/>
    <property type="evidence" value="ECO:0007669"/>
    <property type="project" value="UniProtKB-KW"/>
</dbReference>
<dbReference type="FunFam" id="1.10.10.2830:FF:000001">
    <property type="entry name" value="Chromosome partitioning protein ParB"/>
    <property type="match status" value="1"/>
</dbReference>
<reference evidence="7" key="1">
    <citation type="submission" date="2017-02" db="EMBL/GenBank/DDBJ databases">
        <authorList>
            <person name="Varghese N."/>
            <person name="Submissions S."/>
        </authorList>
    </citation>
    <scope>NUCLEOTIDE SEQUENCE [LARGE SCALE GENOMIC DNA]</scope>
    <source>
        <strain evidence="7">DSM 16521</strain>
    </source>
</reference>
<keyword evidence="3" id="KW-0159">Chromosome partition</keyword>
<dbReference type="GO" id="GO:0005694">
    <property type="term" value="C:chromosome"/>
    <property type="evidence" value="ECO:0007669"/>
    <property type="project" value="TreeGrafter"/>
</dbReference>
<dbReference type="InterPro" id="IPR036086">
    <property type="entry name" value="ParB/Sulfiredoxin_sf"/>
</dbReference>
<evidence type="ECO:0000256" key="3">
    <source>
        <dbReference type="ARBA" id="ARBA00022829"/>
    </source>
</evidence>
<gene>
    <name evidence="6" type="ORF">SAMN02745885_02216</name>
</gene>
<comment type="subcellular location">
    <subcellularLocation>
        <location evidence="1">Cytoplasm</location>
        <location evidence="1">Nucleoid</location>
    </subcellularLocation>
</comment>
<evidence type="ECO:0000256" key="4">
    <source>
        <dbReference type="ARBA" id="ARBA00023125"/>
    </source>
</evidence>
<dbReference type="AlphaFoldDB" id="A0A1T4RQZ6"/>
<dbReference type="PANTHER" id="PTHR33375:SF1">
    <property type="entry name" value="CHROMOSOME-PARTITIONING PROTEIN PARB-RELATED"/>
    <property type="match status" value="1"/>
</dbReference>
<dbReference type="GO" id="GO:0009295">
    <property type="term" value="C:nucleoid"/>
    <property type="evidence" value="ECO:0007669"/>
    <property type="project" value="UniProtKB-SubCell"/>
</dbReference>
<protein>
    <submittedName>
        <fullName evidence="6">Chromosome partitioning protein, ParB family</fullName>
    </submittedName>
</protein>
<sequence>MNVAKKGLGKGLNALIPGRKEEETRENGVNEIPVALITTNPWQPRQEFNQARLEELAKSIEKSGLIQPIIVRKTGDGYQLIAGERRLRAYRYLGKETIPAIIRAIDDGQVLELALLENIQREELNCLEEAEAIRRLQEEFNYTQEMLSQRLGRSRSAIANTLRLLQLSEPVRKALRDEQITAGHGRALLALNSEQDQNLALKLVIEKGLSVRQTEELVKNWPRQQKSEQTREKKEKKVAAVLVDIEEVLKRKLGTGVKVKGKENKGKIEIAYYSEEELQRIIELIAGEECFT</sequence>
<evidence type="ECO:0000259" key="5">
    <source>
        <dbReference type="SMART" id="SM00470"/>
    </source>
</evidence>
<dbReference type="GO" id="GO:0045881">
    <property type="term" value="P:positive regulation of sporulation resulting in formation of a cellular spore"/>
    <property type="evidence" value="ECO:0007669"/>
    <property type="project" value="TreeGrafter"/>
</dbReference>
<keyword evidence="7" id="KW-1185">Reference proteome</keyword>
<name>A0A1T4RQZ6_9FIRM</name>
<feature type="domain" description="ParB-like N-terminal" evidence="5">
    <location>
        <begin position="30"/>
        <end position="119"/>
    </location>
</feature>
<dbReference type="Proteomes" id="UP000189933">
    <property type="component" value="Unassembled WGS sequence"/>
</dbReference>
<evidence type="ECO:0000256" key="2">
    <source>
        <dbReference type="ARBA" id="ARBA00006295"/>
    </source>
</evidence>
<dbReference type="InterPro" id="IPR003115">
    <property type="entry name" value="ParB_N"/>
</dbReference>
<dbReference type="InterPro" id="IPR041468">
    <property type="entry name" value="HTH_ParB/Spo0J"/>
</dbReference>
<dbReference type="SUPFAM" id="SSF109709">
    <property type="entry name" value="KorB DNA-binding domain-like"/>
    <property type="match status" value="1"/>
</dbReference>
<proteinExistence type="inferred from homology"/>
<dbReference type="FunFam" id="3.90.1530.30:FF:000001">
    <property type="entry name" value="Chromosome partitioning protein ParB"/>
    <property type="match status" value="1"/>
</dbReference>